<dbReference type="PROSITE" id="PS01359">
    <property type="entry name" value="ZF_PHD_1"/>
    <property type="match status" value="1"/>
</dbReference>
<organism evidence="14 15">
    <name type="scientific">Gymnopilus junonius</name>
    <name type="common">Spectacular rustgill mushroom</name>
    <name type="synonym">Gymnopilus spectabilis subsp. junonius</name>
    <dbReference type="NCBI Taxonomy" id="109634"/>
    <lineage>
        <taxon>Eukaryota</taxon>
        <taxon>Fungi</taxon>
        <taxon>Dikarya</taxon>
        <taxon>Basidiomycota</taxon>
        <taxon>Agaricomycotina</taxon>
        <taxon>Agaricomycetes</taxon>
        <taxon>Agaricomycetidae</taxon>
        <taxon>Agaricales</taxon>
        <taxon>Agaricineae</taxon>
        <taxon>Hymenogastraceae</taxon>
        <taxon>Gymnopilus</taxon>
    </lineage>
</organism>
<dbReference type="CDD" id="cd15505">
    <property type="entry name" value="PHD_ING"/>
    <property type="match status" value="1"/>
</dbReference>
<evidence type="ECO:0000256" key="10">
    <source>
        <dbReference type="PROSITE-ProRule" id="PRU00146"/>
    </source>
</evidence>
<dbReference type="Gene3D" id="6.10.140.1740">
    <property type="match status" value="1"/>
</dbReference>
<evidence type="ECO:0000256" key="1">
    <source>
        <dbReference type="ARBA" id="ARBA00004123"/>
    </source>
</evidence>
<dbReference type="GO" id="GO:0000785">
    <property type="term" value="C:chromatin"/>
    <property type="evidence" value="ECO:0007669"/>
    <property type="project" value="UniProtKB-ARBA"/>
</dbReference>
<comment type="caution">
    <text evidence="14">The sequence shown here is derived from an EMBL/GenBank/DDBJ whole genome shotgun (WGS) entry which is preliminary data.</text>
</comment>
<keyword evidence="5 9" id="KW-0862">Zinc</keyword>
<dbReference type="Gene3D" id="3.30.40.10">
    <property type="entry name" value="Zinc/RING finger domain, C3HC4 (zinc finger)"/>
    <property type="match status" value="1"/>
</dbReference>
<dbReference type="PROSITE" id="PS50016">
    <property type="entry name" value="ZF_PHD_2"/>
    <property type="match status" value="1"/>
</dbReference>
<keyword evidence="4 10" id="KW-0863">Zinc-finger</keyword>
<feature type="binding site" evidence="9">
    <location>
        <position position="344"/>
    </location>
    <ligand>
        <name>Zn(2+)</name>
        <dbReference type="ChEBI" id="CHEBI:29105"/>
        <label>2</label>
    </ligand>
</feature>
<keyword evidence="7 11" id="KW-0539">Nucleus</keyword>
<feature type="domain" description="PHD-type" evidence="13">
    <location>
        <begin position="298"/>
        <end position="347"/>
    </location>
</feature>
<dbReference type="SMART" id="SM01408">
    <property type="entry name" value="ING"/>
    <property type="match status" value="1"/>
</dbReference>
<protein>
    <recommendedName>
        <fullName evidence="11">Chromatin modification-related protein</fullName>
    </recommendedName>
</protein>
<evidence type="ECO:0000256" key="9">
    <source>
        <dbReference type="PIRSR" id="PIRSR628651-51"/>
    </source>
</evidence>
<dbReference type="InterPro" id="IPR019786">
    <property type="entry name" value="Zinc_finger_PHD-type_CS"/>
</dbReference>
<feature type="site" description="Histone H3K4me3 binding" evidence="8">
    <location>
        <position position="315"/>
    </location>
</feature>
<dbReference type="GO" id="GO:0006355">
    <property type="term" value="P:regulation of DNA-templated transcription"/>
    <property type="evidence" value="ECO:0007669"/>
    <property type="project" value="TreeGrafter"/>
</dbReference>
<dbReference type="GO" id="GO:0006325">
    <property type="term" value="P:chromatin organization"/>
    <property type="evidence" value="ECO:0007669"/>
    <property type="project" value="UniProtKB-KW"/>
</dbReference>
<dbReference type="InterPro" id="IPR019787">
    <property type="entry name" value="Znf_PHD-finger"/>
</dbReference>
<accession>A0A9P5TRP6</accession>
<name>A0A9P5TRP6_GYMJU</name>
<keyword evidence="6 11" id="KW-0156">Chromatin regulator</keyword>
<keyword evidence="3 9" id="KW-0479">Metal-binding</keyword>
<dbReference type="Proteomes" id="UP000724874">
    <property type="component" value="Unassembled WGS sequence"/>
</dbReference>
<gene>
    <name evidence="14" type="ORF">CPB84DRAFT_1770903</name>
</gene>
<feature type="site" description="Histone H3K4me3 binding" evidence="8">
    <location>
        <position position="323"/>
    </location>
</feature>
<dbReference type="CDD" id="cd16859">
    <property type="entry name" value="ING_ING4_5"/>
    <property type="match status" value="1"/>
</dbReference>
<evidence type="ECO:0000256" key="6">
    <source>
        <dbReference type="ARBA" id="ARBA00022853"/>
    </source>
</evidence>
<evidence type="ECO:0000256" key="12">
    <source>
        <dbReference type="SAM" id="MobiDB-lite"/>
    </source>
</evidence>
<feature type="compositionally biased region" description="Basic and acidic residues" evidence="12">
    <location>
        <begin position="1"/>
        <end position="11"/>
    </location>
</feature>
<evidence type="ECO:0000259" key="13">
    <source>
        <dbReference type="PROSITE" id="PS50016"/>
    </source>
</evidence>
<feature type="compositionally biased region" description="Basic and acidic residues" evidence="12">
    <location>
        <begin position="23"/>
        <end position="39"/>
    </location>
</feature>
<evidence type="ECO:0000256" key="5">
    <source>
        <dbReference type="ARBA" id="ARBA00022833"/>
    </source>
</evidence>
<keyword evidence="15" id="KW-1185">Reference proteome</keyword>
<evidence type="ECO:0000313" key="14">
    <source>
        <dbReference type="EMBL" id="KAF8906039.1"/>
    </source>
</evidence>
<dbReference type="InterPro" id="IPR013083">
    <property type="entry name" value="Znf_RING/FYVE/PHD"/>
</dbReference>
<feature type="site" description="Histone H3K4me3 binding" evidence="8">
    <location>
        <position position="311"/>
    </location>
</feature>
<feature type="region of interest" description="Disordered" evidence="12">
    <location>
        <begin position="97"/>
        <end position="152"/>
    </location>
</feature>
<evidence type="ECO:0000256" key="2">
    <source>
        <dbReference type="ARBA" id="ARBA00010210"/>
    </source>
</evidence>
<sequence>MSPRERRREQAFTDEDLDNTTIHSDDNSDQRRAEKEQEAWDAIREAHYEAIEQLPLTLHRQLSLMRQLDEQVLSCTESLPPALRRYITQRRVMAGISENDEHAKLQPSSTTPEGDDLAPSPSHSKSLAIGAEKSTPSSPSEGFKVHALSPGPQTASDLARGLLSQVAFMAEELLRASQEKVNLAQANHDSVERHIRLLDQAIKEQEASLSMDHPRSSSGLVIHLPDLAVPKWRTSQAALNDGLDLAAKDNNTSSFGVTHDYAETLQLNTTKRKKGPSNQGKKSTSLTITLPATQLNEELYCYCNRVSFGDMIACDNETCEREWFHLGCVGLTEVPEGEWYCEDCRVDEL</sequence>
<feature type="region of interest" description="Disordered" evidence="12">
    <location>
        <begin position="1"/>
        <end position="39"/>
    </location>
</feature>
<dbReference type="Pfam" id="PF12998">
    <property type="entry name" value="ING"/>
    <property type="match status" value="2"/>
</dbReference>
<feature type="binding site" evidence="9">
    <location>
        <position position="303"/>
    </location>
    <ligand>
        <name>Zn(2+)</name>
        <dbReference type="ChEBI" id="CHEBI:29105"/>
        <label>1</label>
    </ligand>
</feature>
<evidence type="ECO:0000256" key="7">
    <source>
        <dbReference type="ARBA" id="ARBA00023242"/>
    </source>
</evidence>
<feature type="binding site" evidence="9">
    <location>
        <position position="314"/>
    </location>
    <ligand>
        <name>Zn(2+)</name>
        <dbReference type="ChEBI" id="CHEBI:29105"/>
        <label>2</label>
    </ligand>
</feature>
<evidence type="ECO:0000256" key="8">
    <source>
        <dbReference type="PIRSR" id="PIRSR628651-50"/>
    </source>
</evidence>
<feature type="binding site" evidence="9">
    <location>
        <position position="341"/>
    </location>
    <ligand>
        <name>Zn(2+)</name>
        <dbReference type="ChEBI" id="CHEBI:29105"/>
        <label>2</label>
    </ligand>
</feature>
<proteinExistence type="inferred from homology"/>
<comment type="function">
    <text evidence="11">Component of an histone acetyltransferase complex.</text>
</comment>
<dbReference type="PANTHER" id="PTHR10333:SF42">
    <property type="entry name" value="INHIBITOR OF GROWTH PROTEIN 5"/>
    <property type="match status" value="1"/>
</dbReference>
<dbReference type="InterPro" id="IPR024610">
    <property type="entry name" value="ING_N_histone-binding"/>
</dbReference>
<comment type="domain">
    <text evidence="11">The PHD-type zinc finger mediates the binding to H3K4me3.</text>
</comment>
<feature type="binding site" evidence="9">
    <location>
        <position position="325"/>
    </location>
    <ligand>
        <name>Zn(2+)</name>
        <dbReference type="ChEBI" id="CHEBI:29105"/>
        <label>1</label>
    </ligand>
</feature>
<evidence type="ECO:0000256" key="4">
    <source>
        <dbReference type="ARBA" id="ARBA00022771"/>
    </source>
</evidence>
<dbReference type="SMART" id="SM00249">
    <property type="entry name" value="PHD"/>
    <property type="match status" value="1"/>
</dbReference>
<feature type="binding site" evidence="9">
    <location>
        <position position="328"/>
    </location>
    <ligand>
        <name>Zn(2+)</name>
        <dbReference type="ChEBI" id="CHEBI:29105"/>
        <label>1</label>
    </ligand>
</feature>
<feature type="binding site" evidence="9">
    <location>
        <position position="301"/>
    </location>
    <ligand>
        <name>Zn(2+)</name>
        <dbReference type="ChEBI" id="CHEBI:29105"/>
        <label>1</label>
    </ligand>
</feature>
<comment type="similarity">
    <text evidence="2 11">Belongs to the ING family.</text>
</comment>
<dbReference type="Pfam" id="PF23011">
    <property type="entry name" value="PHD-1st_NSD"/>
    <property type="match status" value="1"/>
</dbReference>
<dbReference type="OrthoDB" id="5411773at2759"/>
<dbReference type="GO" id="GO:0005634">
    <property type="term" value="C:nucleus"/>
    <property type="evidence" value="ECO:0007669"/>
    <property type="project" value="UniProtKB-SubCell"/>
</dbReference>
<evidence type="ECO:0000256" key="3">
    <source>
        <dbReference type="ARBA" id="ARBA00022723"/>
    </source>
</evidence>
<dbReference type="InterPro" id="IPR001965">
    <property type="entry name" value="Znf_PHD"/>
</dbReference>
<dbReference type="SUPFAM" id="SSF57903">
    <property type="entry name" value="FYVE/PHD zinc finger"/>
    <property type="match status" value="1"/>
</dbReference>
<dbReference type="InterPro" id="IPR059153">
    <property type="entry name" value="NSD_PHD-1st"/>
</dbReference>
<dbReference type="InterPro" id="IPR011011">
    <property type="entry name" value="Znf_FYVE_PHD"/>
</dbReference>
<reference evidence="14" key="1">
    <citation type="submission" date="2020-11" db="EMBL/GenBank/DDBJ databases">
        <authorList>
            <consortium name="DOE Joint Genome Institute"/>
            <person name="Ahrendt S."/>
            <person name="Riley R."/>
            <person name="Andreopoulos W."/>
            <person name="LaButti K."/>
            <person name="Pangilinan J."/>
            <person name="Ruiz-duenas F.J."/>
            <person name="Barrasa J.M."/>
            <person name="Sanchez-Garcia M."/>
            <person name="Camarero S."/>
            <person name="Miyauchi S."/>
            <person name="Serrano A."/>
            <person name="Linde D."/>
            <person name="Babiker R."/>
            <person name="Drula E."/>
            <person name="Ayuso-Fernandez I."/>
            <person name="Pacheco R."/>
            <person name="Padilla G."/>
            <person name="Ferreira P."/>
            <person name="Barriuso J."/>
            <person name="Kellner H."/>
            <person name="Castanera R."/>
            <person name="Alfaro M."/>
            <person name="Ramirez L."/>
            <person name="Pisabarro A.G."/>
            <person name="Kuo A."/>
            <person name="Tritt A."/>
            <person name="Lipzen A."/>
            <person name="He G."/>
            <person name="Yan M."/>
            <person name="Ng V."/>
            <person name="Cullen D."/>
            <person name="Martin F."/>
            <person name="Rosso M.-N."/>
            <person name="Henrissat B."/>
            <person name="Hibbett D."/>
            <person name="Martinez A.T."/>
            <person name="Grigoriev I.V."/>
        </authorList>
    </citation>
    <scope>NUCLEOTIDE SEQUENCE</scope>
    <source>
        <strain evidence="14">AH 44721</strain>
    </source>
</reference>
<dbReference type="GO" id="GO:0008270">
    <property type="term" value="F:zinc ion binding"/>
    <property type="evidence" value="ECO:0007669"/>
    <property type="project" value="UniProtKB-KW"/>
</dbReference>
<dbReference type="InterPro" id="IPR028651">
    <property type="entry name" value="ING_fam"/>
</dbReference>
<feature type="site" description="Histone H3K4me3 binding" evidence="8">
    <location>
        <position position="300"/>
    </location>
</feature>
<evidence type="ECO:0000313" key="15">
    <source>
        <dbReference type="Proteomes" id="UP000724874"/>
    </source>
</evidence>
<comment type="subcellular location">
    <subcellularLocation>
        <location evidence="1 11">Nucleus</location>
    </subcellularLocation>
</comment>
<feature type="binding site" evidence="9">
    <location>
        <position position="319"/>
    </location>
    <ligand>
        <name>Zn(2+)</name>
        <dbReference type="ChEBI" id="CHEBI:29105"/>
        <label>2</label>
    </ligand>
</feature>
<dbReference type="EMBL" id="JADNYJ010000020">
    <property type="protein sequence ID" value="KAF8906039.1"/>
    <property type="molecule type" value="Genomic_DNA"/>
</dbReference>
<dbReference type="AlphaFoldDB" id="A0A9P5TRP6"/>
<comment type="subunit">
    <text evidence="11">Component of an histone acetyltransferase complex. Interacts with H3K4me3 and to a lesser extent with H3K4me2.</text>
</comment>
<dbReference type="PANTHER" id="PTHR10333">
    <property type="entry name" value="INHIBITOR OF GROWTH PROTEIN"/>
    <property type="match status" value="1"/>
</dbReference>
<evidence type="ECO:0000256" key="11">
    <source>
        <dbReference type="RuleBase" id="RU361213"/>
    </source>
</evidence>